<dbReference type="InterPro" id="IPR018247">
    <property type="entry name" value="EF_Hand_1_Ca_BS"/>
</dbReference>
<dbReference type="Gene3D" id="1.10.238.10">
    <property type="entry name" value="EF-hand"/>
    <property type="match status" value="1"/>
</dbReference>
<sequence>MDTSINAINSVSTSTQKTQAVDKQSEKIKELAQEYDFDYFDVDNDGKLSGTELTKLKSMFNSVDFDVDEDDAVDESAFNSALSEYKES</sequence>
<dbReference type="AlphaFoldDB" id="A0A9D1MYR7"/>
<reference evidence="1" key="2">
    <citation type="journal article" date="2021" name="PeerJ">
        <title>Extensive microbial diversity within the chicken gut microbiome revealed by metagenomics and culture.</title>
        <authorList>
            <person name="Gilroy R."/>
            <person name="Ravi A."/>
            <person name="Getino M."/>
            <person name="Pursley I."/>
            <person name="Horton D.L."/>
            <person name="Alikhan N.F."/>
            <person name="Baker D."/>
            <person name="Gharbi K."/>
            <person name="Hall N."/>
            <person name="Watson M."/>
            <person name="Adriaenssens E.M."/>
            <person name="Foster-Nyarko E."/>
            <person name="Jarju S."/>
            <person name="Secka A."/>
            <person name="Antonio M."/>
            <person name="Oren A."/>
            <person name="Chaudhuri R.R."/>
            <person name="La Ragione R."/>
            <person name="Hildebrand F."/>
            <person name="Pallen M.J."/>
        </authorList>
    </citation>
    <scope>NUCLEOTIDE SEQUENCE</scope>
    <source>
        <strain evidence="1">CHK154-7741</strain>
    </source>
</reference>
<comment type="caution">
    <text evidence="1">The sequence shown here is derived from an EMBL/GenBank/DDBJ whole genome shotgun (WGS) entry which is preliminary data.</text>
</comment>
<dbReference type="PROSITE" id="PS00018">
    <property type="entry name" value="EF_HAND_1"/>
    <property type="match status" value="1"/>
</dbReference>
<gene>
    <name evidence="1" type="ORF">IAD26_02335</name>
</gene>
<protein>
    <recommendedName>
        <fullName evidence="3">EF-hand domain-containing protein</fullName>
    </recommendedName>
</protein>
<dbReference type="SUPFAM" id="SSF47473">
    <property type="entry name" value="EF-hand"/>
    <property type="match status" value="1"/>
</dbReference>
<evidence type="ECO:0000313" key="1">
    <source>
        <dbReference type="EMBL" id="HIU91952.1"/>
    </source>
</evidence>
<accession>A0A9D1MYR7</accession>
<proteinExistence type="predicted"/>
<dbReference type="Proteomes" id="UP000886748">
    <property type="component" value="Unassembled WGS sequence"/>
</dbReference>
<name>A0A9D1MYR7_9CLOT</name>
<reference evidence="1" key="1">
    <citation type="submission" date="2020-10" db="EMBL/GenBank/DDBJ databases">
        <authorList>
            <person name="Gilroy R."/>
        </authorList>
    </citation>
    <scope>NUCLEOTIDE SEQUENCE</scope>
    <source>
        <strain evidence="1">CHK154-7741</strain>
    </source>
</reference>
<dbReference type="InterPro" id="IPR011992">
    <property type="entry name" value="EF-hand-dom_pair"/>
</dbReference>
<dbReference type="EMBL" id="DVOD01000017">
    <property type="protein sequence ID" value="HIU91952.1"/>
    <property type="molecule type" value="Genomic_DNA"/>
</dbReference>
<evidence type="ECO:0000313" key="2">
    <source>
        <dbReference type="Proteomes" id="UP000886748"/>
    </source>
</evidence>
<organism evidence="1 2">
    <name type="scientific">Candidatus Limenecus avicola</name>
    <dbReference type="NCBI Taxonomy" id="2840847"/>
    <lineage>
        <taxon>Bacteria</taxon>
        <taxon>Bacillati</taxon>
        <taxon>Bacillota</taxon>
        <taxon>Clostridia</taxon>
        <taxon>Eubacteriales</taxon>
        <taxon>Clostridiaceae</taxon>
        <taxon>Clostridiaceae incertae sedis</taxon>
        <taxon>Candidatus Limenecus</taxon>
    </lineage>
</organism>
<evidence type="ECO:0008006" key="3">
    <source>
        <dbReference type="Google" id="ProtNLM"/>
    </source>
</evidence>